<proteinExistence type="predicted"/>
<evidence type="ECO:0000256" key="1">
    <source>
        <dbReference type="SAM" id="MobiDB-lite"/>
    </source>
</evidence>
<comment type="caution">
    <text evidence="2">The sequence shown here is derived from an EMBL/GenBank/DDBJ whole genome shotgun (WGS) entry which is preliminary data.</text>
</comment>
<name>A0AA88HHG1_ARTSF</name>
<protein>
    <submittedName>
        <fullName evidence="2">Uncharacterized protein</fullName>
    </submittedName>
</protein>
<reference evidence="2" key="1">
    <citation type="submission" date="2023-07" db="EMBL/GenBank/DDBJ databases">
        <title>Chromosome-level genome assembly of Artemia franciscana.</title>
        <authorList>
            <person name="Jo E."/>
        </authorList>
    </citation>
    <scope>NUCLEOTIDE SEQUENCE</scope>
    <source>
        <tissue evidence="2">Whole body</tissue>
    </source>
</reference>
<feature type="region of interest" description="Disordered" evidence="1">
    <location>
        <begin position="1"/>
        <end position="105"/>
    </location>
</feature>
<gene>
    <name evidence="2" type="ORF">QYM36_015908</name>
</gene>
<feature type="compositionally biased region" description="Polar residues" evidence="1">
    <location>
        <begin position="59"/>
        <end position="77"/>
    </location>
</feature>
<dbReference type="Proteomes" id="UP001187531">
    <property type="component" value="Unassembled WGS sequence"/>
</dbReference>
<feature type="compositionally biased region" description="Basic and acidic residues" evidence="1">
    <location>
        <begin position="12"/>
        <end position="27"/>
    </location>
</feature>
<accession>A0AA88HHG1</accession>
<evidence type="ECO:0000313" key="3">
    <source>
        <dbReference type="Proteomes" id="UP001187531"/>
    </source>
</evidence>
<sequence length="264" mass="29015">MGKKNPPVNEGALRRAIADILSKKPEPEATSGSGTVEPPSDSDAEVGSNVSIIKPIRISITSQTPKGGQTTDPSSSVLPGDIRPFLKAGPRKSRGGGRARGSCQVLTDTPMKKKTDEKAVGRINKKNQTASKVKKPAKWYEKNCVRAGSEAESKHPSTYHETTENQIEGMEIQSGEFVLVMEDEKRGKKFYSVGEVNKVGESEVEARYFTKVAPFQKYVAIKASYQFEKWQVAKKLPHPEPTGQTERQAGQFIFLIDMSVYNVL</sequence>
<dbReference type="AlphaFoldDB" id="A0AA88HHG1"/>
<evidence type="ECO:0000313" key="2">
    <source>
        <dbReference type="EMBL" id="KAK2705691.1"/>
    </source>
</evidence>
<dbReference type="EMBL" id="JAVRJZ010000020">
    <property type="protein sequence ID" value="KAK2705691.1"/>
    <property type="molecule type" value="Genomic_DNA"/>
</dbReference>
<organism evidence="2 3">
    <name type="scientific">Artemia franciscana</name>
    <name type="common">Brine shrimp</name>
    <name type="synonym">Artemia sanfranciscana</name>
    <dbReference type="NCBI Taxonomy" id="6661"/>
    <lineage>
        <taxon>Eukaryota</taxon>
        <taxon>Metazoa</taxon>
        <taxon>Ecdysozoa</taxon>
        <taxon>Arthropoda</taxon>
        <taxon>Crustacea</taxon>
        <taxon>Branchiopoda</taxon>
        <taxon>Anostraca</taxon>
        <taxon>Artemiidae</taxon>
        <taxon>Artemia</taxon>
    </lineage>
</organism>
<keyword evidence="3" id="KW-1185">Reference proteome</keyword>